<evidence type="ECO:0000313" key="3">
    <source>
        <dbReference type="Proteomes" id="UP000593626"/>
    </source>
</evidence>
<gene>
    <name evidence="2" type="ORF">G8O30_05820</name>
</gene>
<evidence type="ECO:0000313" key="2">
    <source>
        <dbReference type="EMBL" id="QPC46517.1"/>
    </source>
</evidence>
<dbReference type="Pfam" id="PF13472">
    <property type="entry name" value="Lipase_GDSL_2"/>
    <property type="match status" value="1"/>
</dbReference>
<dbReference type="Proteomes" id="UP000593626">
    <property type="component" value="Chromosome"/>
</dbReference>
<name>A0A7S8CAP3_9BACI</name>
<dbReference type="EMBL" id="CP049742">
    <property type="protein sequence ID" value="QPC46517.1"/>
    <property type="molecule type" value="Genomic_DNA"/>
</dbReference>
<feature type="domain" description="SGNH hydrolase-type esterase" evidence="1">
    <location>
        <begin position="7"/>
        <end position="174"/>
    </location>
</feature>
<reference evidence="2 3" key="1">
    <citation type="submission" date="2019-07" db="EMBL/GenBank/DDBJ databases">
        <title>Genome sequence of 2 isolates from Red Sea Mangroves.</title>
        <authorList>
            <person name="Sefrji F."/>
            <person name="Michoud G."/>
            <person name="Merlino G."/>
            <person name="Daffonchio D."/>
        </authorList>
    </citation>
    <scope>NUCLEOTIDE SEQUENCE [LARGE SCALE GENOMIC DNA]</scope>
    <source>
        <strain evidence="2 3">R1DC41</strain>
    </source>
</reference>
<organism evidence="2 3">
    <name type="scientific">Mangrovibacillus cuniculi</name>
    <dbReference type="NCBI Taxonomy" id="2593652"/>
    <lineage>
        <taxon>Bacteria</taxon>
        <taxon>Bacillati</taxon>
        <taxon>Bacillota</taxon>
        <taxon>Bacilli</taxon>
        <taxon>Bacillales</taxon>
        <taxon>Bacillaceae</taxon>
        <taxon>Mangrovibacillus</taxon>
    </lineage>
</organism>
<dbReference type="PANTHER" id="PTHR14209:SF19">
    <property type="entry name" value="ISOAMYL ACETATE-HYDROLYZING ESTERASE 1 HOMOLOG"/>
    <property type="match status" value="1"/>
</dbReference>
<dbReference type="InterPro" id="IPR013830">
    <property type="entry name" value="SGNH_hydro"/>
</dbReference>
<accession>A0A7S8CAP3</accession>
<dbReference type="KEGG" id="mcui:G8O30_05820"/>
<dbReference type="PANTHER" id="PTHR14209">
    <property type="entry name" value="ISOAMYL ACETATE-HYDROLYZING ESTERASE 1"/>
    <property type="match status" value="1"/>
</dbReference>
<protein>
    <submittedName>
        <fullName evidence="2">Esterase</fullName>
    </submittedName>
</protein>
<dbReference type="Gene3D" id="3.40.50.1110">
    <property type="entry name" value="SGNH hydrolase"/>
    <property type="match status" value="1"/>
</dbReference>
<sequence>MHKRLVCFGDSLTARKEGYEEPLLTSMLADHFEQWYIINSGVPGNTSSQALARIKKDVLAHKPDIVTILLGSNDAGLHKLVPLLTYRRNLEKMIRQIGPEQVVLISPPPVDECKQNKRTNQVMVLYAQTAKLVATQYQVPFIDFFHYLYFHKNCSSLLKGVADDGLHFGEGTYELLCELIIDAIEDKFL</sequence>
<proteinExistence type="predicted"/>
<dbReference type="InterPro" id="IPR045136">
    <property type="entry name" value="Iah1-like"/>
</dbReference>
<dbReference type="AlphaFoldDB" id="A0A7S8CAP3"/>
<dbReference type="RefSeq" id="WP_239674038.1">
    <property type="nucleotide sequence ID" value="NZ_CP049742.1"/>
</dbReference>
<evidence type="ECO:0000259" key="1">
    <source>
        <dbReference type="Pfam" id="PF13472"/>
    </source>
</evidence>
<dbReference type="InterPro" id="IPR036514">
    <property type="entry name" value="SGNH_hydro_sf"/>
</dbReference>
<dbReference type="SUPFAM" id="SSF52266">
    <property type="entry name" value="SGNH hydrolase"/>
    <property type="match status" value="1"/>
</dbReference>
<keyword evidence="3" id="KW-1185">Reference proteome</keyword>